<keyword evidence="12" id="KW-1185">Reference proteome</keyword>
<protein>
    <submittedName>
        <fullName evidence="11">General substrate transporter</fullName>
    </submittedName>
</protein>
<evidence type="ECO:0000256" key="4">
    <source>
        <dbReference type="ARBA" id="ARBA00022692"/>
    </source>
</evidence>
<feature type="transmembrane region" description="Helical" evidence="9">
    <location>
        <begin position="107"/>
        <end position="126"/>
    </location>
</feature>
<feature type="transmembrane region" description="Helical" evidence="9">
    <location>
        <begin position="166"/>
        <end position="185"/>
    </location>
</feature>
<evidence type="ECO:0000256" key="3">
    <source>
        <dbReference type="ARBA" id="ARBA00022448"/>
    </source>
</evidence>
<comment type="catalytic activity">
    <reaction evidence="7">
        <text>myo-inositol(out) + H(+)(out) = myo-inositol(in) + H(+)(in)</text>
        <dbReference type="Rhea" id="RHEA:60364"/>
        <dbReference type="ChEBI" id="CHEBI:15378"/>
        <dbReference type="ChEBI" id="CHEBI:17268"/>
    </reaction>
</comment>
<evidence type="ECO:0000259" key="10">
    <source>
        <dbReference type="PROSITE" id="PS50850"/>
    </source>
</evidence>
<dbReference type="SUPFAM" id="SSF103473">
    <property type="entry name" value="MFS general substrate transporter"/>
    <property type="match status" value="1"/>
</dbReference>
<dbReference type="InterPro" id="IPR005828">
    <property type="entry name" value="MFS_sugar_transport-like"/>
</dbReference>
<evidence type="ECO:0000256" key="9">
    <source>
        <dbReference type="SAM" id="Phobius"/>
    </source>
</evidence>
<evidence type="ECO:0000313" key="11">
    <source>
        <dbReference type="EMBL" id="KZT57391.1"/>
    </source>
</evidence>
<dbReference type="GO" id="GO:0016020">
    <property type="term" value="C:membrane"/>
    <property type="evidence" value="ECO:0007669"/>
    <property type="project" value="UniProtKB-SubCell"/>
</dbReference>
<keyword evidence="4 9" id="KW-0812">Transmembrane</keyword>
<dbReference type="InterPro" id="IPR003663">
    <property type="entry name" value="Sugar/inositol_transpt"/>
</dbReference>
<organism evidence="11 12">
    <name type="scientific">Calocera cornea HHB12733</name>
    <dbReference type="NCBI Taxonomy" id="1353952"/>
    <lineage>
        <taxon>Eukaryota</taxon>
        <taxon>Fungi</taxon>
        <taxon>Dikarya</taxon>
        <taxon>Basidiomycota</taxon>
        <taxon>Agaricomycotina</taxon>
        <taxon>Dacrymycetes</taxon>
        <taxon>Dacrymycetales</taxon>
        <taxon>Dacrymycetaceae</taxon>
        <taxon>Calocera</taxon>
    </lineage>
</organism>
<dbReference type="Gene3D" id="1.20.1250.20">
    <property type="entry name" value="MFS general substrate transporter like domains"/>
    <property type="match status" value="1"/>
</dbReference>
<comment type="subcellular location">
    <subcellularLocation>
        <location evidence="1">Membrane</location>
        <topology evidence="1">Multi-pass membrane protein</topology>
    </subcellularLocation>
</comment>
<feature type="transmembrane region" description="Helical" evidence="9">
    <location>
        <begin position="418"/>
        <end position="441"/>
    </location>
</feature>
<dbReference type="PRINTS" id="PR00171">
    <property type="entry name" value="SUGRTRNSPORT"/>
</dbReference>
<evidence type="ECO:0000256" key="1">
    <source>
        <dbReference type="ARBA" id="ARBA00004141"/>
    </source>
</evidence>
<dbReference type="GO" id="GO:0005351">
    <property type="term" value="F:carbohydrate:proton symporter activity"/>
    <property type="evidence" value="ECO:0007669"/>
    <property type="project" value="TreeGrafter"/>
</dbReference>
<feature type="transmembrane region" description="Helical" evidence="9">
    <location>
        <begin position="287"/>
        <end position="308"/>
    </location>
</feature>
<dbReference type="InterPro" id="IPR005829">
    <property type="entry name" value="Sugar_transporter_CS"/>
</dbReference>
<dbReference type="STRING" id="1353952.A0A165FZ23"/>
<evidence type="ECO:0000256" key="7">
    <source>
        <dbReference type="ARBA" id="ARBA00049119"/>
    </source>
</evidence>
<sequence length="541" mass="58841">MAGGYIGPSTAVAGLPQGTVWENSKCFIICLLVSIATFQYGFDTGIINGFQAMQGFLRVFGVPSTPGGSTYVIQTTFQQLITSLLQLGLIIASAIMGPFSRYLGRKAGFITASVLSIIAITIQELVTTQGPIYFARLLLGIANGMFVNLVVLYVSEASPSHLRGSFVAAYQAFNSGGGLIGAIISNAFKTNLTKHSYQYQLIILYIVPVWLILFSLYLPESPRWLATRERNDAALHSLTRLRGNALTPEQIKIELESIKEAIRIEKEIESTANFFDIFKGTDLRRTILCCCATTLHAASGINFLVGYGTVFFQVAGQTNAFVDTVILQTCGLVGALMGPFAARMIGRKTILIFGFSITTTTMFIVAILSTLAIHTTAEAGKGLVAMVCIYEWAYAISVGPLAWVVAGEIPSNRLRSMTFGFGMAIGFIFAWLTTFTTPYFINATALNLGAKVAWIWGPSNLITLVFLVFFLPETQGFSLEELDELFINKVPARKFSSYKIHGIDTAALGLEHGTQTPDADSDIKYESTHIETVPSLQQKGQ</sequence>
<feature type="transmembrane region" description="Helical" evidence="9">
    <location>
        <begin position="350"/>
        <end position="371"/>
    </location>
</feature>
<reference evidence="11 12" key="1">
    <citation type="journal article" date="2016" name="Mol. Biol. Evol.">
        <title>Comparative Genomics of Early-Diverging Mushroom-Forming Fungi Provides Insights into the Origins of Lignocellulose Decay Capabilities.</title>
        <authorList>
            <person name="Nagy L.G."/>
            <person name="Riley R."/>
            <person name="Tritt A."/>
            <person name="Adam C."/>
            <person name="Daum C."/>
            <person name="Floudas D."/>
            <person name="Sun H."/>
            <person name="Yadav J.S."/>
            <person name="Pangilinan J."/>
            <person name="Larsson K.H."/>
            <person name="Matsuura K."/>
            <person name="Barry K."/>
            <person name="Labutti K."/>
            <person name="Kuo R."/>
            <person name="Ohm R.A."/>
            <person name="Bhattacharya S.S."/>
            <person name="Shirouzu T."/>
            <person name="Yoshinaga Y."/>
            <person name="Martin F.M."/>
            <person name="Grigoriev I.V."/>
            <person name="Hibbett D.S."/>
        </authorList>
    </citation>
    <scope>NUCLEOTIDE SEQUENCE [LARGE SCALE GENOMIC DNA]</scope>
    <source>
        <strain evidence="11 12">HHB12733</strain>
    </source>
</reference>
<dbReference type="OrthoDB" id="6612291at2759"/>
<accession>A0A165FZ23</accession>
<dbReference type="InterPro" id="IPR020846">
    <property type="entry name" value="MFS_dom"/>
</dbReference>
<feature type="transmembrane region" description="Helical" evidence="9">
    <location>
        <begin position="197"/>
        <end position="218"/>
    </location>
</feature>
<gene>
    <name evidence="11" type="ORF">CALCODRAFT_555361</name>
</gene>
<keyword evidence="6 9" id="KW-0472">Membrane</keyword>
<feature type="transmembrane region" description="Helical" evidence="9">
    <location>
        <begin position="453"/>
        <end position="471"/>
    </location>
</feature>
<dbReference type="Proteomes" id="UP000076842">
    <property type="component" value="Unassembled WGS sequence"/>
</dbReference>
<dbReference type="PROSITE" id="PS50850">
    <property type="entry name" value="MFS"/>
    <property type="match status" value="1"/>
</dbReference>
<dbReference type="FunFam" id="1.20.1250.20:FF:000078">
    <property type="entry name" value="MFS maltose transporter, putative"/>
    <property type="match status" value="1"/>
</dbReference>
<evidence type="ECO:0000256" key="8">
    <source>
        <dbReference type="RuleBase" id="RU003346"/>
    </source>
</evidence>
<feature type="transmembrane region" description="Helical" evidence="9">
    <location>
        <begin position="76"/>
        <end position="95"/>
    </location>
</feature>
<feature type="transmembrane region" description="Helical" evidence="9">
    <location>
        <begin position="132"/>
        <end position="154"/>
    </location>
</feature>
<evidence type="ECO:0000256" key="6">
    <source>
        <dbReference type="ARBA" id="ARBA00023136"/>
    </source>
</evidence>
<feature type="transmembrane region" description="Helical" evidence="9">
    <location>
        <begin position="320"/>
        <end position="338"/>
    </location>
</feature>
<name>A0A165FZ23_9BASI</name>
<evidence type="ECO:0000256" key="5">
    <source>
        <dbReference type="ARBA" id="ARBA00022989"/>
    </source>
</evidence>
<dbReference type="InterPro" id="IPR036259">
    <property type="entry name" value="MFS_trans_sf"/>
</dbReference>
<comment type="similarity">
    <text evidence="2 8">Belongs to the major facilitator superfamily. Sugar transporter (TC 2.A.1.1) family.</text>
</comment>
<feature type="transmembrane region" description="Helical" evidence="9">
    <location>
        <begin position="383"/>
        <end position="406"/>
    </location>
</feature>
<dbReference type="Pfam" id="PF00083">
    <property type="entry name" value="Sugar_tr"/>
    <property type="match status" value="1"/>
</dbReference>
<dbReference type="PANTHER" id="PTHR48022:SF10">
    <property type="entry name" value="MAJOR FACILITATOR SUPERFAMILY (MFS) PROFILE DOMAIN-CONTAINING PROTEIN"/>
    <property type="match status" value="1"/>
</dbReference>
<dbReference type="AlphaFoldDB" id="A0A165FZ23"/>
<keyword evidence="5 9" id="KW-1133">Transmembrane helix</keyword>
<dbReference type="NCBIfam" id="TIGR00879">
    <property type="entry name" value="SP"/>
    <property type="match status" value="1"/>
</dbReference>
<dbReference type="PROSITE" id="PS00217">
    <property type="entry name" value="SUGAR_TRANSPORT_2"/>
    <property type="match status" value="1"/>
</dbReference>
<dbReference type="InterPro" id="IPR050360">
    <property type="entry name" value="MFS_Sugar_Transporters"/>
</dbReference>
<evidence type="ECO:0000313" key="12">
    <source>
        <dbReference type="Proteomes" id="UP000076842"/>
    </source>
</evidence>
<dbReference type="EMBL" id="KV423964">
    <property type="protein sequence ID" value="KZT57391.1"/>
    <property type="molecule type" value="Genomic_DNA"/>
</dbReference>
<feature type="domain" description="Major facilitator superfamily (MFS) profile" evidence="10">
    <location>
        <begin position="29"/>
        <end position="475"/>
    </location>
</feature>
<keyword evidence="3 8" id="KW-0813">Transport</keyword>
<dbReference type="InParanoid" id="A0A165FZ23"/>
<dbReference type="PANTHER" id="PTHR48022">
    <property type="entry name" value="PLASTIDIC GLUCOSE TRANSPORTER 4"/>
    <property type="match status" value="1"/>
</dbReference>
<proteinExistence type="inferred from homology"/>
<evidence type="ECO:0000256" key="2">
    <source>
        <dbReference type="ARBA" id="ARBA00010992"/>
    </source>
</evidence>